<keyword evidence="9" id="KW-1185">Reference proteome</keyword>
<feature type="domain" description="Rhodopsin" evidence="7">
    <location>
        <begin position="44"/>
        <end position="150"/>
    </location>
</feature>
<dbReference type="Pfam" id="PF20684">
    <property type="entry name" value="Fung_rhodopsin"/>
    <property type="match status" value="1"/>
</dbReference>
<dbReference type="EMBL" id="PEDP01001684">
    <property type="protein sequence ID" value="POS83334.1"/>
    <property type="molecule type" value="Genomic_DNA"/>
</dbReference>
<reference evidence="8 9" key="1">
    <citation type="submission" date="2017-10" db="EMBL/GenBank/DDBJ databases">
        <title>Development of genomic resources for the powdery mildew, Erysiphe pulchra.</title>
        <authorList>
            <person name="Wadl P.A."/>
            <person name="Mack B.M."/>
            <person name="Moore G."/>
            <person name="Beltz S.B."/>
        </authorList>
    </citation>
    <scope>NUCLEOTIDE SEQUENCE [LARGE SCALE GENOMIC DNA]</scope>
    <source>
        <strain evidence="8">Cflorida</strain>
    </source>
</reference>
<feature type="transmembrane region" description="Helical" evidence="6">
    <location>
        <begin position="28"/>
        <end position="47"/>
    </location>
</feature>
<evidence type="ECO:0000313" key="8">
    <source>
        <dbReference type="EMBL" id="POS83334.1"/>
    </source>
</evidence>
<comment type="subcellular location">
    <subcellularLocation>
        <location evidence="1">Membrane</location>
        <topology evidence="1">Multi-pass membrane protein</topology>
    </subcellularLocation>
</comment>
<dbReference type="InterPro" id="IPR049326">
    <property type="entry name" value="Rhodopsin_dom_fungi"/>
</dbReference>
<keyword evidence="3 6" id="KW-1133">Transmembrane helix</keyword>
<feature type="transmembrane region" description="Helical" evidence="6">
    <location>
        <begin position="222"/>
        <end position="242"/>
    </location>
</feature>
<evidence type="ECO:0000313" key="9">
    <source>
        <dbReference type="Proteomes" id="UP000237438"/>
    </source>
</evidence>
<feature type="transmembrane region" description="Helical" evidence="6">
    <location>
        <begin position="187"/>
        <end position="210"/>
    </location>
</feature>
<dbReference type="AlphaFoldDB" id="A0A2S4PMV9"/>
<feature type="transmembrane region" description="Helical" evidence="6">
    <location>
        <begin position="109"/>
        <end position="129"/>
    </location>
</feature>
<protein>
    <recommendedName>
        <fullName evidence="7">Rhodopsin domain-containing protein</fullName>
    </recommendedName>
</protein>
<gene>
    <name evidence="8" type="ORF">EPUL_004744</name>
</gene>
<organism evidence="8 9">
    <name type="scientific">Erysiphe pulchra</name>
    <dbReference type="NCBI Taxonomy" id="225359"/>
    <lineage>
        <taxon>Eukaryota</taxon>
        <taxon>Fungi</taxon>
        <taxon>Dikarya</taxon>
        <taxon>Ascomycota</taxon>
        <taxon>Pezizomycotina</taxon>
        <taxon>Leotiomycetes</taxon>
        <taxon>Erysiphales</taxon>
        <taxon>Erysiphaceae</taxon>
        <taxon>Erysiphe</taxon>
    </lineage>
</organism>
<dbReference type="Proteomes" id="UP000237438">
    <property type="component" value="Unassembled WGS sequence"/>
</dbReference>
<name>A0A2S4PMV9_9PEZI</name>
<comment type="similarity">
    <text evidence="5">Belongs to the SAT4 family.</text>
</comment>
<dbReference type="GO" id="GO:0016020">
    <property type="term" value="C:membrane"/>
    <property type="evidence" value="ECO:0007669"/>
    <property type="project" value="UniProtKB-SubCell"/>
</dbReference>
<dbReference type="InterPro" id="IPR052337">
    <property type="entry name" value="SAT4-like"/>
</dbReference>
<dbReference type="PANTHER" id="PTHR33048:SF129">
    <property type="entry name" value="INTEGRAL MEMBRANE PROTEIN-RELATED"/>
    <property type="match status" value="1"/>
</dbReference>
<accession>A0A2S4PMV9</accession>
<evidence type="ECO:0000256" key="3">
    <source>
        <dbReference type="ARBA" id="ARBA00022989"/>
    </source>
</evidence>
<proteinExistence type="inferred from homology"/>
<feature type="transmembrane region" description="Helical" evidence="6">
    <location>
        <begin position="159"/>
        <end position="180"/>
    </location>
</feature>
<dbReference type="OrthoDB" id="5329176at2759"/>
<evidence type="ECO:0000256" key="6">
    <source>
        <dbReference type="SAM" id="Phobius"/>
    </source>
</evidence>
<evidence type="ECO:0000256" key="5">
    <source>
        <dbReference type="ARBA" id="ARBA00038359"/>
    </source>
</evidence>
<dbReference type="STRING" id="225359.A0A2S4PMV9"/>
<sequence length="493" mass="55680">MQLPAASQQELWPTPDLAHPVSRGNENFVITLGILPLSFIVVGLRIFSRTKLYRRWAIDDSLMIASLLPTIAYSTLGLAWNSTISWLHIWDYPPVDVTKGLKMMLTSQLLFITASTLLKISILMFIHRLLMNSQVLIKRLINVMIVAILALARCLRESHLVIAFGIADTVATPIILLFFLHSQNRMTMIVLSISLVLAALAGTVRIYYLVNAVESWDRLWDFYPAWVAGSVQLFIGTICASVPPLEHLLNRTLLQKANQNSSLHSSKDDFQFMTKPTIYREIFREQHPELHLSPTPSFTQEVLSPAPSHQPLPNQNDQLLLYYLQSLSEESQFLSPILEESCISQLSDASPGVKRYIPSHRSSISSFNVAAHPTSHYARAKATNIYNLGHRICLPHLPDHLISHSDLIKVNKDTDSDTISVCNSRDVSLRGSRASFNGPTVSISGAHDLNMYSSNLNLLKLSEFEFERRTDWNRDRESNLSRISEWDVFATTY</sequence>
<evidence type="ECO:0000256" key="2">
    <source>
        <dbReference type="ARBA" id="ARBA00022692"/>
    </source>
</evidence>
<evidence type="ECO:0000259" key="7">
    <source>
        <dbReference type="Pfam" id="PF20684"/>
    </source>
</evidence>
<keyword evidence="2 6" id="KW-0812">Transmembrane</keyword>
<dbReference type="PANTHER" id="PTHR33048">
    <property type="entry name" value="PTH11-LIKE INTEGRAL MEMBRANE PROTEIN (AFU_ORTHOLOGUE AFUA_5G11245)"/>
    <property type="match status" value="1"/>
</dbReference>
<feature type="transmembrane region" description="Helical" evidence="6">
    <location>
        <begin position="67"/>
        <end position="89"/>
    </location>
</feature>
<keyword evidence="4 6" id="KW-0472">Membrane</keyword>
<evidence type="ECO:0000256" key="1">
    <source>
        <dbReference type="ARBA" id="ARBA00004141"/>
    </source>
</evidence>
<evidence type="ECO:0000256" key="4">
    <source>
        <dbReference type="ARBA" id="ARBA00023136"/>
    </source>
</evidence>
<comment type="caution">
    <text evidence="8">The sequence shown here is derived from an EMBL/GenBank/DDBJ whole genome shotgun (WGS) entry which is preliminary data.</text>
</comment>